<evidence type="ECO:0000313" key="2">
    <source>
        <dbReference type="Proteomes" id="UP001164250"/>
    </source>
</evidence>
<organism evidence="1 2">
    <name type="scientific">Pistacia atlantica</name>
    <dbReference type="NCBI Taxonomy" id="434234"/>
    <lineage>
        <taxon>Eukaryota</taxon>
        <taxon>Viridiplantae</taxon>
        <taxon>Streptophyta</taxon>
        <taxon>Embryophyta</taxon>
        <taxon>Tracheophyta</taxon>
        <taxon>Spermatophyta</taxon>
        <taxon>Magnoliopsida</taxon>
        <taxon>eudicotyledons</taxon>
        <taxon>Gunneridae</taxon>
        <taxon>Pentapetalae</taxon>
        <taxon>rosids</taxon>
        <taxon>malvids</taxon>
        <taxon>Sapindales</taxon>
        <taxon>Anacardiaceae</taxon>
        <taxon>Pistacia</taxon>
    </lineage>
</organism>
<proteinExistence type="predicted"/>
<accession>A0ACC1AGW1</accession>
<gene>
    <name evidence="1" type="ORF">Patl1_07035</name>
</gene>
<sequence>MNTQRNVSVEPLGDDDARNLFGNIVGNLTDKCDISVEIIEKCAGLPLAITTIASALKGESDYVWRDVLRQLKSSNPRCVLEMNNTLYSTIELSYALLNSEEAKSLLLLCALSDVGNNNETVKMHDITHVVVASIATEKRMFNIQDANGFKEVLVKGMYKDYIAICLHHRDIDGLPERSMAGNISQIQEIELTNCKELKEIIGQESANHVDDNERNCKVEFKQLHSLVLECLPQFISFGLKVVLPRLENLKLSSINSKNIWVDQPQPIPSYIECLKSLTMEECNGLQFMFSSSMVKSLVQLQKLVICICKSMEAVIFDSEGEDKIIDLSFPKLFYLKLAGLPQLTRFGSGNSIEFLTLNELHIEGCSNLKIFFRNSFGVNRQRKESDEVAFPSLEKMILLDLDSLQLIWHNQLHKDSFSKLKEVDSKLMWVGGNCCQGGSRWDP</sequence>
<dbReference type="EMBL" id="CM047906">
    <property type="protein sequence ID" value="KAJ0085589.1"/>
    <property type="molecule type" value="Genomic_DNA"/>
</dbReference>
<reference evidence="2" key="1">
    <citation type="journal article" date="2023" name="G3 (Bethesda)">
        <title>Genome assembly and association tests identify interacting loci associated with vigor, precocity, and sex in interspecific pistachio rootstocks.</title>
        <authorList>
            <person name="Palmer W."/>
            <person name="Jacygrad E."/>
            <person name="Sagayaradj S."/>
            <person name="Cavanaugh K."/>
            <person name="Han R."/>
            <person name="Bertier L."/>
            <person name="Beede B."/>
            <person name="Kafkas S."/>
            <person name="Golino D."/>
            <person name="Preece J."/>
            <person name="Michelmore R."/>
        </authorList>
    </citation>
    <scope>NUCLEOTIDE SEQUENCE [LARGE SCALE GENOMIC DNA]</scope>
</reference>
<comment type="caution">
    <text evidence="1">The sequence shown here is derived from an EMBL/GenBank/DDBJ whole genome shotgun (WGS) entry which is preliminary data.</text>
</comment>
<dbReference type="Proteomes" id="UP001164250">
    <property type="component" value="Chromosome 10"/>
</dbReference>
<name>A0ACC1AGW1_9ROSI</name>
<evidence type="ECO:0000313" key="1">
    <source>
        <dbReference type="EMBL" id="KAJ0085589.1"/>
    </source>
</evidence>
<protein>
    <submittedName>
        <fullName evidence="1">Uncharacterized protein</fullName>
    </submittedName>
</protein>
<keyword evidence="2" id="KW-1185">Reference proteome</keyword>